<gene>
    <name evidence="1" type="ORF">BOTBODRAFT_38502</name>
</gene>
<evidence type="ECO:0000313" key="2">
    <source>
        <dbReference type="Proteomes" id="UP000027195"/>
    </source>
</evidence>
<protein>
    <recommendedName>
        <fullName evidence="3">F-box domain-containing protein</fullName>
    </recommendedName>
</protein>
<dbReference type="EMBL" id="KL198100">
    <property type="protein sequence ID" value="KDQ07820.1"/>
    <property type="molecule type" value="Genomic_DNA"/>
</dbReference>
<dbReference type="AlphaFoldDB" id="A0A067LZM6"/>
<dbReference type="InParanoid" id="A0A067LZM6"/>
<accession>A0A067LZM6</accession>
<dbReference type="InterPro" id="IPR032675">
    <property type="entry name" value="LRR_dom_sf"/>
</dbReference>
<dbReference type="STRING" id="930990.A0A067LZM6"/>
<name>A0A067LZM6_BOTB1</name>
<reference evidence="2" key="1">
    <citation type="journal article" date="2014" name="Proc. Natl. Acad. Sci. U.S.A.">
        <title>Extensive sampling of basidiomycete genomes demonstrates inadequacy of the white-rot/brown-rot paradigm for wood decay fungi.</title>
        <authorList>
            <person name="Riley R."/>
            <person name="Salamov A.A."/>
            <person name="Brown D.W."/>
            <person name="Nagy L.G."/>
            <person name="Floudas D."/>
            <person name="Held B.W."/>
            <person name="Levasseur A."/>
            <person name="Lombard V."/>
            <person name="Morin E."/>
            <person name="Otillar R."/>
            <person name="Lindquist E.A."/>
            <person name="Sun H."/>
            <person name="LaButti K.M."/>
            <person name="Schmutz J."/>
            <person name="Jabbour D."/>
            <person name="Luo H."/>
            <person name="Baker S.E."/>
            <person name="Pisabarro A.G."/>
            <person name="Walton J.D."/>
            <person name="Blanchette R.A."/>
            <person name="Henrissat B."/>
            <person name="Martin F."/>
            <person name="Cullen D."/>
            <person name="Hibbett D.S."/>
            <person name="Grigoriev I.V."/>
        </authorList>
    </citation>
    <scope>NUCLEOTIDE SEQUENCE [LARGE SCALE GENOMIC DNA]</scope>
    <source>
        <strain evidence="2">FD-172 SS1</strain>
    </source>
</reference>
<organism evidence="1 2">
    <name type="scientific">Botryobasidium botryosum (strain FD-172 SS1)</name>
    <dbReference type="NCBI Taxonomy" id="930990"/>
    <lineage>
        <taxon>Eukaryota</taxon>
        <taxon>Fungi</taxon>
        <taxon>Dikarya</taxon>
        <taxon>Basidiomycota</taxon>
        <taxon>Agaricomycotina</taxon>
        <taxon>Agaricomycetes</taxon>
        <taxon>Cantharellales</taxon>
        <taxon>Botryobasidiaceae</taxon>
        <taxon>Botryobasidium</taxon>
    </lineage>
</organism>
<dbReference type="HOGENOM" id="CLU_024199_1_1_1"/>
<dbReference type="OrthoDB" id="3181259at2759"/>
<evidence type="ECO:0008006" key="3">
    <source>
        <dbReference type="Google" id="ProtNLM"/>
    </source>
</evidence>
<dbReference type="SUPFAM" id="SSF52047">
    <property type="entry name" value="RNI-like"/>
    <property type="match status" value="1"/>
</dbReference>
<proteinExistence type="predicted"/>
<dbReference type="Proteomes" id="UP000027195">
    <property type="component" value="Unassembled WGS sequence"/>
</dbReference>
<sequence length="559" mass="62095">MESLDFPRLLQSIIEDIRSRPLTPSCGADAFANATSQSHSQGPLEEARAAVHDSIRIIERAVADAVSVIRAHEKLDIIHLRRRRNHLAPIHRLPCEILSAIFGFAADACTERDYPKSYFPLTVLGVSYLWRQIALQSPRLWARPHTLLPRPLFETYIRRSKNASLDIFFAPKDRGQKRLDLAVYMGLVSSHAARWRSCTLNCVSPKRMAPHFQLPAPKLEALSLNYGDMDTARDTDLSTVLLNPFSGYAPRLRELSLGGVFVPFTSPIYANLSTLRLARIRYTKPDAFQQLMQLLDRTPLLEVLCLDYLNFPSATNTSHSEEPLINLPLLRLLRMKTMQIDQQWVLRHILSRVATPPSCHLELSAMLDANDSLGSIIPQQSNAHHLQNIANVGSLEITCYPEMTIFEARGAKADVGGFSITTEDYAGHAQVLGALSCIGKAFPMPCLESLTLSWSDYEPTEVDPAVVTAFADLLVRHPSIKELQLRHCPELLIKSLVGTSSAPVCPNLHTLAVSDCRSLRDGTLESVVASRRLGHIVPLSDISVRRCPNVSASTILTSI</sequence>
<evidence type="ECO:0000313" key="1">
    <source>
        <dbReference type="EMBL" id="KDQ07820.1"/>
    </source>
</evidence>
<dbReference type="Gene3D" id="3.80.10.10">
    <property type="entry name" value="Ribonuclease Inhibitor"/>
    <property type="match status" value="1"/>
</dbReference>
<keyword evidence="2" id="KW-1185">Reference proteome</keyword>